<evidence type="ECO:0000256" key="7">
    <source>
        <dbReference type="ARBA" id="ARBA00022771"/>
    </source>
</evidence>
<feature type="compositionally biased region" description="Polar residues" evidence="15">
    <location>
        <begin position="668"/>
        <end position="678"/>
    </location>
</feature>
<protein>
    <recommendedName>
        <fullName evidence="16">PAS domain-containing protein</fullName>
    </recommendedName>
</protein>
<dbReference type="Gene3D" id="3.30.450.20">
    <property type="entry name" value="PAS domain"/>
    <property type="match status" value="3"/>
</dbReference>
<dbReference type="InterPro" id="IPR000014">
    <property type="entry name" value="PAS"/>
</dbReference>
<dbReference type="CDD" id="cd00130">
    <property type="entry name" value="PAS"/>
    <property type="match status" value="3"/>
</dbReference>
<evidence type="ECO:0000256" key="15">
    <source>
        <dbReference type="SAM" id="MobiDB-lite"/>
    </source>
</evidence>
<feature type="domain" description="PAS" evidence="16">
    <location>
        <begin position="363"/>
        <end position="428"/>
    </location>
</feature>
<dbReference type="PANTHER" id="PTHR47429:SF7">
    <property type="entry name" value="GATA-FACTOR"/>
    <property type="match status" value="1"/>
</dbReference>
<dbReference type="Pfam" id="PF08447">
    <property type="entry name" value="PAS_3"/>
    <property type="match status" value="1"/>
</dbReference>
<keyword evidence="12" id="KW-0010">Activator</keyword>
<evidence type="ECO:0000256" key="5">
    <source>
        <dbReference type="ARBA" id="ARBA00022723"/>
    </source>
</evidence>
<dbReference type="SMART" id="SM00091">
    <property type="entry name" value="PAS"/>
    <property type="match status" value="3"/>
</dbReference>
<dbReference type="OrthoDB" id="447251at2759"/>
<evidence type="ECO:0000256" key="6">
    <source>
        <dbReference type="ARBA" id="ARBA00022737"/>
    </source>
</evidence>
<feature type="domain" description="PAS" evidence="16">
    <location>
        <begin position="173"/>
        <end position="207"/>
    </location>
</feature>
<keyword evidence="5" id="KW-0479">Metal-binding</keyword>
<dbReference type="InterPro" id="IPR035965">
    <property type="entry name" value="PAS-like_dom_sf"/>
</dbReference>
<dbReference type="STRING" id="1314790.A0A1Y1YYI9"/>
<keyword evidence="1" id="KW-0600">Photoreceptor protein</keyword>
<evidence type="ECO:0000256" key="9">
    <source>
        <dbReference type="ARBA" id="ARBA00022991"/>
    </source>
</evidence>
<dbReference type="GO" id="GO:0003677">
    <property type="term" value="F:DNA binding"/>
    <property type="evidence" value="ECO:0007669"/>
    <property type="project" value="UniProtKB-KW"/>
</dbReference>
<keyword evidence="8" id="KW-0862">Zinc</keyword>
<dbReference type="FunFam" id="3.30.450.20:FF:000064">
    <property type="entry name" value="Vivid PAS protein VVD"/>
    <property type="match status" value="1"/>
</dbReference>
<evidence type="ECO:0000256" key="8">
    <source>
        <dbReference type="ARBA" id="ARBA00022833"/>
    </source>
</evidence>
<keyword evidence="14" id="KW-0675">Receptor</keyword>
<comment type="caution">
    <text evidence="17">The sequence shown here is derived from an EMBL/GenBank/DDBJ whole genome shotgun (WGS) entry which is preliminary data.</text>
</comment>
<dbReference type="SUPFAM" id="SSF55785">
    <property type="entry name" value="PYP-like sensor domain (PAS domain)"/>
    <property type="match status" value="3"/>
</dbReference>
<keyword evidence="6" id="KW-0677">Repeat</keyword>
<evidence type="ECO:0000256" key="12">
    <source>
        <dbReference type="ARBA" id="ARBA00023159"/>
    </source>
</evidence>
<gene>
    <name evidence="17" type="ORF">K493DRAFT_311836</name>
</gene>
<dbReference type="GO" id="GO:0005634">
    <property type="term" value="C:nucleus"/>
    <property type="evidence" value="ECO:0007669"/>
    <property type="project" value="TreeGrafter"/>
</dbReference>
<proteinExistence type="predicted"/>
<feature type="compositionally biased region" description="Low complexity" evidence="15">
    <location>
        <begin position="702"/>
        <end position="721"/>
    </location>
</feature>
<dbReference type="SMR" id="A0A1Y1YYI9"/>
<evidence type="ECO:0000313" key="18">
    <source>
        <dbReference type="Proteomes" id="UP000193498"/>
    </source>
</evidence>
<evidence type="ECO:0000256" key="3">
    <source>
        <dbReference type="ARBA" id="ARBA00022630"/>
    </source>
</evidence>
<keyword evidence="11" id="KW-0238">DNA-binding</keyword>
<dbReference type="GO" id="GO:0009881">
    <property type="term" value="F:photoreceptor activity"/>
    <property type="evidence" value="ECO:0007669"/>
    <property type="project" value="UniProtKB-KW"/>
</dbReference>
<keyword evidence="9" id="KW-0157">Chromophore</keyword>
<dbReference type="Pfam" id="PF13426">
    <property type="entry name" value="PAS_9"/>
    <property type="match status" value="2"/>
</dbReference>
<keyword evidence="7" id="KW-0863">Zinc-finger</keyword>
<keyword evidence="18" id="KW-1185">Reference proteome</keyword>
<evidence type="ECO:0000256" key="2">
    <source>
        <dbReference type="ARBA" id="ARBA00022606"/>
    </source>
</evidence>
<reference evidence="17 18" key="1">
    <citation type="submission" date="2016-07" db="EMBL/GenBank/DDBJ databases">
        <title>Pervasive Adenine N6-methylation of Active Genes in Fungi.</title>
        <authorList>
            <consortium name="DOE Joint Genome Institute"/>
            <person name="Mondo S.J."/>
            <person name="Dannebaum R.O."/>
            <person name="Kuo R.C."/>
            <person name="Labutti K."/>
            <person name="Haridas S."/>
            <person name="Kuo A."/>
            <person name="Salamov A."/>
            <person name="Ahrendt S.R."/>
            <person name="Lipzen A."/>
            <person name="Sullivan W."/>
            <person name="Andreopoulos W.B."/>
            <person name="Clum A."/>
            <person name="Lindquist E."/>
            <person name="Daum C."/>
            <person name="Ramamoorthy G.K."/>
            <person name="Gryganskyi A."/>
            <person name="Culley D."/>
            <person name="Magnuson J.K."/>
            <person name="James T.Y."/>
            <person name="O'Malley M.A."/>
            <person name="Stajich J.E."/>
            <person name="Spatafora J.W."/>
            <person name="Visel A."/>
            <person name="Grigoriev I.V."/>
        </authorList>
    </citation>
    <scope>NUCLEOTIDE SEQUENCE [LARGE SCALE GENOMIC DNA]</scope>
    <source>
        <strain evidence="17 18">CBS 931.73</strain>
    </source>
</reference>
<evidence type="ECO:0000256" key="1">
    <source>
        <dbReference type="ARBA" id="ARBA00022543"/>
    </source>
</evidence>
<dbReference type="PROSITE" id="PS50112">
    <property type="entry name" value="PAS"/>
    <property type="match status" value="3"/>
</dbReference>
<dbReference type="AlphaFoldDB" id="A0A1Y1YYI9"/>
<dbReference type="NCBIfam" id="TIGR00229">
    <property type="entry name" value="sensory_box"/>
    <property type="match status" value="1"/>
</dbReference>
<feature type="region of interest" description="Disordered" evidence="15">
    <location>
        <begin position="108"/>
        <end position="132"/>
    </location>
</feature>
<dbReference type="InParanoid" id="A0A1Y1YYI9"/>
<accession>A0A1Y1YYI9</accession>
<dbReference type="InterPro" id="IPR001610">
    <property type="entry name" value="PAC"/>
</dbReference>
<dbReference type="PANTHER" id="PTHR47429">
    <property type="entry name" value="PROTEIN TWIN LOV 1"/>
    <property type="match status" value="1"/>
</dbReference>
<evidence type="ECO:0000256" key="11">
    <source>
        <dbReference type="ARBA" id="ARBA00023125"/>
    </source>
</evidence>
<keyword evidence="13" id="KW-0804">Transcription</keyword>
<keyword evidence="2" id="KW-0716">Sensory transduction</keyword>
<feature type="domain" description="PAS" evidence="16">
    <location>
        <begin position="497"/>
        <end position="549"/>
    </location>
</feature>
<keyword evidence="4" id="KW-0288">FMN</keyword>
<evidence type="ECO:0000313" key="17">
    <source>
        <dbReference type="EMBL" id="ORY03092.1"/>
    </source>
</evidence>
<sequence>MSVPTHNGTFNHNEEGEVELINSQNNPFLMSNNGMEPPFPFQFSPPALNNYSMPMSPTDPKVLAAKTGGFTPLLLDFPYANPLNSYQPLFSPEFVNYSTPDFPNVTKPHAGSLSPNFSDTAKPATPPAPNSSMSSFPGLYSNSGFDMIGILAKVATRSNAQINIGSVDMSCAFLVVDARRFDFPIVYASASFEKLSGYSGPEIIGRNCRFLQSPDGQVTLGSRRKFTDNSAVHHIKSTMIQGKESQNSLVNYKKNGQPFINLITVIPIAYDGDEITHFVGFQIDLVEQPNSILERMKDGTYVVNYNLLNIPPLVSTELYHHPFEDFFQPSNAKASGPIPLEVFDLVGLEASTDEQITNRLWNRMLLEHSEDVIHVLSLKGVFLYCSPSCKKVLEYDPDELVGQSISAVCEPSDLVPVMRELKESTSNGSNTVSLVYRVKRKNSGYIWFEAQGRLHSDQGKGRKCIVLVGRSRPVYRLSWEALQLSGGLSDNEFWAKLSLDGMYLYVTSECQNLLGSTPDELTGTSLYQLVRSDRTTALTKALHQARDGTTTKLKHTIQNKKGQYVEVLSVFYPGDACKNGKSSFILCQSKELSADDTSSEHSSHSSNLPLPQTDHVATEADNMFDMLDLSRNTTWQYELHQLRLVNKKLKEELEALTASRKKKKRKTSPNSGKVCSQCQRKDSPQWHKDGSRNLCDTCSPEPSDSSSMLTLSSPPSQITAL</sequence>
<evidence type="ECO:0000256" key="4">
    <source>
        <dbReference type="ARBA" id="ARBA00022643"/>
    </source>
</evidence>
<organism evidence="17 18">
    <name type="scientific">Basidiobolus meristosporus CBS 931.73</name>
    <dbReference type="NCBI Taxonomy" id="1314790"/>
    <lineage>
        <taxon>Eukaryota</taxon>
        <taxon>Fungi</taxon>
        <taxon>Fungi incertae sedis</taxon>
        <taxon>Zoopagomycota</taxon>
        <taxon>Entomophthoromycotina</taxon>
        <taxon>Basidiobolomycetes</taxon>
        <taxon>Basidiobolales</taxon>
        <taxon>Basidiobolaceae</taxon>
        <taxon>Basidiobolus</taxon>
    </lineage>
</organism>
<keyword evidence="10" id="KW-0805">Transcription regulation</keyword>
<feature type="compositionally biased region" description="Basic and acidic residues" evidence="15">
    <location>
        <begin position="679"/>
        <end position="691"/>
    </location>
</feature>
<dbReference type="SMART" id="SM00086">
    <property type="entry name" value="PAC"/>
    <property type="match status" value="2"/>
</dbReference>
<evidence type="ECO:0000256" key="13">
    <source>
        <dbReference type="ARBA" id="ARBA00023163"/>
    </source>
</evidence>
<dbReference type="Proteomes" id="UP000193498">
    <property type="component" value="Unassembled WGS sequence"/>
</dbReference>
<keyword evidence="3" id="KW-0285">Flavoprotein</keyword>
<dbReference type="InterPro" id="IPR013655">
    <property type="entry name" value="PAS_fold_3"/>
</dbReference>
<evidence type="ECO:0000256" key="10">
    <source>
        <dbReference type="ARBA" id="ARBA00023015"/>
    </source>
</evidence>
<evidence type="ECO:0000259" key="16">
    <source>
        <dbReference type="PROSITE" id="PS50112"/>
    </source>
</evidence>
<dbReference type="EMBL" id="MCFE01000050">
    <property type="protein sequence ID" value="ORY03092.1"/>
    <property type="molecule type" value="Genomic_DNA"/>
</dbReference>
<evidence type="ECO:0000256" key="14">
    <source>
        <dbReference type="ARBA" id="ARBA00023170"/>
    </source>
</evidence>
<feature type="region of interest" description="Disordered" evidence="15">
    <location>
        <begin position="657"/>
        <end position="721"/>
    </location>
</feature>
<dbReference type="GO" id="GO:0008270">
    <property type="term" value="F:zinc ion binding"/>
    <property type="evidence" value="ECO:0007669"/>
    <property type="project" value="UniProtKB-KW"/>
</dbReference>
<name>A0A1Y1YYI9_9FUNG</name>